<evidence type="ECO:0000256" key="6">
    <source>
        <dbReference type="ARBA" id="ARBA00023136"/>
    </source>
</evidence>
<dbReference type="SUPFAM" id="SSF90123">
    <property type="entry name" value="ABC transporter transmembrane region"/>
    <property type="match status" value="1"/>
</dbReference>
<name>A0A1W0E785_9MICR</name>
<keyword evidence="4" id="KW-0067">ATP-binding</keyword>
<dbReference type="SUPFAM" id="SSF52540">
    <property type="entry name" value="P-loop containing nucleoside triphosphate hydrolases"/>
    <property type="match status" value="1"/>
</dbReference>
<dbReference type="Gene3D" id="3.40.50.300">
    <property type="entry name" value="P-loop containing nucleotide triphosphate hydrolases"/>
    <property type="match status" value="1"/>
</dbReference>
<dbReference type="InterPro" id="IPR027417">
    <property type="entry name" value="P-loop_NTPase"/>
</dbReference>
<feature type="transmembrane region" description="Helical" evidence="8">
    <location>
        <begin position="64"/>
        <end position="84"/>
    </location>
</feature>
<gene>
    <name evidence="11" type="primary">ABCB24</name>
    <name evidence="11" type="ORF">EHP00_942</name>
</gene>
<dbReference type="EMBL" id="MNPJ01000014">
    <property type="protein sequence ID" value="OQS55029.1"/>
    <property type="molecule type" value="Genomic_DNA"/>
</dbReference>
<dbReference type="InterPro" id="IPR003593">
    <property type="entry name" value="AAA+_ATPase"/>
</dbReference>
<dbReference type="InterPro" id="IPR017871">
    <property type="entry name" value="ABC_transporter-like_CS"/>
</dbReference>
<evidence type="ECO:0000256" key="3">
    <source>
        <dbReference type="ARBA" id="ARBA00022741"/>
    </source>
</evidence>
<dbReference type="InterPro" id="IPR003439">
    <property type="entry name" value="ABC_transporter-like_ATP-bd"/>
</dbReference>
<dbReference type="InterPro" id="IPR039421">
    <property type="entry name" value="Type_1_exporter"/>
</dbReference>
<keyword evidence="3" id="KW-0547">Nucleotide-binding</keyword>
<comment type="similarity">
    <text evidence="7">Belongs to the ABC transporter superfamily. ABCB family. Heavy Metal importer (TC 3.A.1.210) subfamily.</text>
</comment>
<evidence type="ECO:0000259" key="10">
    <source>
        <dbReference type="PROSITE" id="PS50929"/>
    </source>
</evidence>
<keyword evidence="6 8" id="KW-0472">Membrane</keyword>
<feature type="domain" description="ABC transporter" evidence="9">
    <location>
        <begin position="338"/>
        <end position="563"/>
    </location>
</feature>
<keyword evidence="5 8" id="KW-1133">Transmembrane helix</keyword>
<dbReference type="GO" id="GO:0016020">
    <property type="term" value="C:membrane"/>
    <property type="evidence" value="ECO:0007669"/>
    <property type="project" value="UniProtKB-SubCell"/>
</dbReference>
<dbReference type="Pfam" id="PF00664">
    <property type="entry name" value="ABC_membrane"/>
    <property type="match status" value="1"/>
</dbReference>
<comment type="caution">
    <text evidence="11">The sequence shown here is derived from an EMBL/GenBank/DDBJ whole genome shotgun (WGS) entry which is preliminary data.</text>
</comment>
<accession>A0A1W0E785</accession>
<sequence>MQRNHSDLKILWSVIVFYIIKQSKIRRVFIPGLAACIISKLFYIRSSRTIGDIAKKLSSDESVIKTVFLYGMFLFLSCTTNQLGKMFVSRARHIGYTIANKQSYSYFLHLYPEDFRNIKKGEMQNIIQRKADAVKDILDVLTLHFLPFLVTVVVAGADIILKLGVFANIIVLTTLFIYIFVTISITLWRNKIRITLNNNLDNSQNVLNDGINNFETIFTNGTETYEVSKYEKCLKVTEKNEIFFSRTMYFLNLAQEVIWALQLFLVVFLLCIVSKTMTVDTLSYTVTVLSVFHGDLSNLGFMYGKYKTGMINIKKTNLKTRKDNNLTKKKVSGIKKQIKIFDLSYKLNDKIILDSINFEINKGDKIAIIGHNGSGKSSLLKCILKYNTSDIQMFVDDVNIQNISEEDFKNLFAYVSQSSSLFNESVMYNIKYTNKKVYEEQIYNAANHLTVHESIMRLKNGYHTLCGENGSALSGGERQKISILRAYLKNAGILVLDEATASMDIKSEHNIFEVITSDKKLTCIAIVHNLDLLKKFNRILLVKDKKVIEISHEKAEKVGFGKVN</sequence>
<evidence type="ECO:0000256" key="2">
    <source>
        <dbReference type="ARBA" id="ARBA00022692"/>
    </source>
</evidence>
<dbReference type="PROSITE" id="PS50929">
    <property type="entry name" value="ABC_TM1F"/>
    <property type="match status" value="1"/>
</dbReference>
<dbReference type="AlphaFoldDB" id="A0A1W0E785"/>
<reference evidence="11 12" key="1">
    <citation type="journal article" date="2017" name="Environ. Microbiol.">
        <title>Decay of the glycolytic pathway and adaptation to intranuclear parasitism within Enterocytozoonidae microsporidia.</title>
        <authorList>
            <person name="Wiredu Boakye D."/>
            <person name="Jaroenlak P."/>
            <person name="Prachumwat A."/>
            <person name="Williams T.A."/>
            <person name="Bateman K.S."/>
            <person name="Itsathitphaisarn O."/>
            <person name="Sritunyalucksana K."/>
            <person name="Paszkiewicz K.H."/>
            <person name="Moore K.A."/>
            <person name="Stentiford G.D."/>
            <person name="Williams B.A."/>
        </authorList>
    </citation>
    <scope>NUCLEOTIDE SEQUENCE [LARGE SCALE GENOMIC DNA]</scope>
    <source>
        <strain evidence="11 12">TH1</strain>
    </source>
</reference>
<keyword evidence="2 8" id="KW-0812">Transmembrane</keyword>
<evidence type="ECO:0000313" key="12">
    <source>
        <dbReference type="Proteomes" id="UP000192758"/>
    </source>
</evidence>
<dbReference type="Gene3D" id="1.20.1560.10">
    <property type="entry name" value="ABC transporter type 1, transmembrane domain"/>
    <property type="match status" value="1"/>
</dbReference>
<dbReference type="Pfam" id="PF00005">
    <property type="entry name" value="ABC_tran"/>
    <property type="match status" value="1"/>
</dbReference>
<dbReference type="SMART" id="SM00382">
    <property type="entry name" value="AAA"/>
    <property type="match status" value="1"/>
</dbReference>
<dbReference type="InterPro" id="IPR036640">
    <property type="entry name" value="ABC1_TM_sf"/>
</dbReference>
<proteinExistence type="inferred from homology"/>
<evidence type="ECO:0000313" key="11">
    <source>
        <dbReference type="EMBL" id="OQS55029.1"/>
    </source>
</evidence>
<feature type="transmembrane region" description="Helical" evidence="8">
    <location>
        <begin position="166"/>
        <end position="188"/>
    </location>
</feature>
<evidence type="ECO:0000256" key="1">
    <source>
        <dbReference type="ARBA" id="ARBA00004141"/>
    </source>
</evidence>
<dbReference type="GO" id="GO:0016887">
    <property type="term" value="F:ATP hydrolysis activity"/>
    <property type="evidence" value="ECO:0007669"/>
    <property type="project" value="InterPro"/>
</dbReference>
<comment type="subcellular location">
    <subcellularLocation>
        <location evidence="1">Membrane</location>
        <topology evidence="1">Multi-pass membrane protein</topology>
    </subcellularLocation>
</comment>
<feature type="transmembrane region" description="Helical" evidence="8">
    <location>
        <begin position="28"/>
        <end position="44"/>
    </location>
</feature>
<dbReference type="PANTHER" id="PTHR24221:SF654">
    <property type="entry name" value="ATP-BINDING CASSETTE SUB-FAMILY B MEMBER 6"/>
    <property type="match status" value="1"/>
</dbReference>
<evidence type="ECO:0000256" key="7">
    <source>
        <dbReference type="ARBA" id="ARBA00024363"/>
    </source>
</evidence>
<organism evidence="11 12">
    <name type="scientific">Ecytonucleospora hepatopenaei</name>
    <dbReference type="NCBI Taxonomy" id="646526"/>
    <lineage>
        <taxon>Eukaryota</taxon>
        <taxon>Fungi</taxon>
        <taxon>Fungi incertae sedis</taxon>
        <taxon>Microsporidia</taxon>
        <taxon>Enterocytozoonidae</taxon>
        <taxon>Ecytonucleospora</taxon>
    </lineage>
</organism>
<feature type="domain" description="ABC transmembrane type-1" evidence="10">
    <location>
        <begin position="32"/>
        <end position="308"/>
    </location>
</feature>
<dbReference type="GO" id="GO:0140359">
    <property type="term" value="F:ABC-type transporter activity"/>
    <property type="evidence" value="ECO:0007669"/>
    <property type="project" value="InterPro"/>
</dbReference>
<protein>
    <submittedName>
        <fullName evidence="11">ABCB24</fullName>
    </submittedName>
</protein>
<dbReference type="PANTHER" id="PTHR24221">
    <property type="entry name" value="ATP-BINDING CASSETTE SUB-FAMILY B"/>
    <property type="match status" value="1"/>
</dbReference>
<dbReference type="STRING" id="646526.A0A1W0E785"/>
<dbReference type="OrthoDB" id="6500128at2759"/>
<feature type="transmembrane region" description="Helical" evidence="8">
    <location>
        <begin position="137"/>
        <end position="160"/>
    </location>
</feature>
<evidence type="ECO:0000256" key="5">
    <source>
        <dbReference type="ARBA" id="ARBA00022989"/>
    </source>
</evidence>
<dbReference type="InterPro" id="IPR011527">
    <property type="entry name" value="ABC1_TM_dom"/>
</dbReference>
<keyword evidence="12" id="KW-1185">Reference proteome</keyword>
<dbReference type="GO" id="GO:0005524">
    <property type="term" value="F:ATP binding"/>
    <property type="evidence" value="ECO:0007669"/>
    <property type="project" value="UniProtKB-KW"/>
</dbReference>
<evidence type="ECO:0000259" key="9">
    <source>
        <dbReference type="PROSITE" id="PS50893"/>
    </source>
</evidence>
<dbReference type="Proteomes" id="UP000192758">
    <property type="component" value="Unassembled WGS sequence"/>
</dbReference>
<evidence type="ECO:0000256" key="4">
    <source>
        <dbReference type="ARBA" id="ARBA00022840"/>
    </source>
</evidence>
<dbReference type="PROSITE" id="PS00211">
    <property type="entry name" value="ABC_TRANSPORTER_1"/>
    <property type="match status" value="1"/>
</dbReference>
<evidence type="ECO:0000256" key="8">
    <source>
        <dbReference type="SAM" id="Phobius"/>
    </source>
</evidence>
<dbReference type="VEuPathDB" id="MicrosporidiaDB:EHP00_942"/>
<feature type="transmembrane region" description="Helical" evidence="8">
    <location>
        <begin position="249"/>
        <end position="270"/>
    </location>
</feature>
<dbReference type="PROSITE" id="PS50893">
    <property type="entry name" value="ABC_TRANSPORTER_2"/>
    <property type="match status" value="1"/>
</dbReference>